<organism evidence="1">
    <name type="scientific">Arundo donax</name>
    <name type="common">Giant reed</name>
    <name type="synonym">Donax arundinaceus</name>
    <dbReference type="NCBI Taxonomy" id="35708"/>
    <lineage>
        <taxon>Eukaryota</taxon>
        <taxon>Viridiplantae</taxon>
        <taxon>Streptophyta</taxon>
        <taxon>Embryophyta</taxon>
        <taxon>Tracheophyta</taxon>
        <taxon>Spermatophyta</taxon>
        <taxon>Magnoliopsida</taxon>
        <taxon>Liliopsida</taxon>
        <taxon>Poales</taxon>
        <taxon>Poaceae</taxon>
        <taxon>PACMAD clade</taxon>
        <taxon>Arundinoideae</taxon>
        <taxon>Arundineae</taxon>
        <taxon>Arundo</taxon>
    </lineage>
</organism>
<proteinExistence type="predicted"/>
<name>A0A0A9DQM6_ARUDO</name>
<sequence length="26" mass="2762">MDHFPSIPTGISVHGGDQLLLGFGEH</sequence>
<dbReference type="EMBL" id="GBRH01208902">
    <property type="protein sequence ID" value="JAD88993.1"/>
    <property type="molecule type" value="Transcribed_RNA"/>
</dbReference>
<reference evidence="1" key="1">
    <citation type="submission" date="2014-09" db="EMBL/GenBank/DDBJ databases">
        <authorList>
            <person name="Magalhaes I.L.F."/>
            <person name="Oliveira U."/>
            <person name="Santos F.R."/>
            <person name="Vidigal T.H.D.A."/>
            <person name="Brescovit A.D."/>
            <person name="Santos A.J."/>
        </authorList>
    </citation>
    <scope>NUCLEOTIDE SEQUENCE</scope>
    <source>
        <tissue evidence="1">Shoot tissue taken approximately 20 cm above the soil surface</tissue>
    </source>
</reference>
<dbReference type="AlphaFoldDB" id="A0A0A9DQM6"/>
<accession>A0A0A9DQM6</accession>
<evidence type="ECO:0000313" key="1">
    <source>
        <dbReference type="EMBL" id="JAD88993.1"/>
    </source>
</evidence>
<reference evidence="1" key="2">
    <citation type="journal article" date="2015" name="Data Brief">
        <title>Shoot transcriptome of the giant reed, Arundo donax.</title>
        <authorList>
            <person name="Barrero R.A."/>
            <person name="Guerrero F.D."/>
            <person name="Moolhuijzen P."/>
            <person name="Goolsby J.A."/>
            <person name="Tidwell J."/>
            <person name="Bellgard S.E."/>
            <person name="Bellgard M.I."/>
        </authorList>
    </citation>
    <scope>NUCLEOTIDE SEQUENCE</scope>
    <source>
        <tissue evidence="1">Shoot tissue taken approximately 20 cm above the soil surface</tissue>
    </source>
</reference>
<protein>
    <submittedName>
        <fullName evidence="1">Uncharacterized protein</fullName>
    </submittedName>
</protein>